<dbReference type="AlphaFoldDB" id="A0A485AV92"/>
<dbReference type="Proteomes" id="UP000345637">
    <property type="component" value="Unassembled WGS sequence"/>
</dbReference>
<proteinExistence type="predicted"/>
<gene>
    <name evidence="1" type="ORF">NCTC12998_02727</name>
</gene>
<organism evidence="1 2">
    <name type="scientific">Raoultella planticola</name>
    <name type="common">Klebsiella planticola</name>
    <dbReference type="NCBI Taxonomy" id="575"/>
    <lineage>
        <taxon>Bacteria</taxon>
        <taxon>Pseudomonadati</taxon>
        <taxon>Pseudomonadota</taxon>
        <taxon>Gammaproteobacteria</taxon>
        <taxon>Enterobacterales</taxon>
        <taxon>Enterobacteriaceae</taxon>
        <taxon>Klebsiella/Raoultella group</taxon>
        <taxon>Raoultella</taxon>
    </lineage>
</organism>
<name>A0A485AV92_RAOPL</name>
<protein>
    <submittedName>
        <fullName evidence="1">Uncharacterized protein</fullName>
    </submittedName>
</protein>
<sequence>MLECFDEIEILDTEKEPLITTKFKKVLWTVLPKGKYPWDEISKIIASNTQKTSASDSDREVIESRLKLINVYKPDFIATGHAGFNGYFIFGFESKSIYVLESIFLDNATYIFKKDWEILSQLTKAEIINGDLEYERIVHNKVWKRAIGDRLSKALRT</sequence>
<accession>A0A485AV92</accession>
<reference evidence="1 2" key="1">
    <citation type="submission" date="2019-03" db="EMBL/GenBank/DDBJ databases">
        <authorList>
            <consortium name="Pathogen Informatics"/>
        </authorList>
    </citation>
    <scope>NUCLEOTIDE SEQUENCE [LARGE SCALE GENOMIC DNA]</scope>
    <source>
        <strain evidence="1 2">NCTC12998</strain>
    </source>
</reference>
<evidence type="ECO:0000313" key="1">
    <source>
        <dbReference type="EMBL" id="VFS64845.1"/>
    </source>
</evidence>
<dbReference type="EMBL" id="CAADJE010000022">
    <property type="protein sequence ID" value="VFS64845.1"/>
    <property type="molecule type" value="Genomic_DNA"/>
</dbReference>
<evidence type="ECO:0000313" key="2">
    <source>
        <dbReference type="Proteomes" id="UP000345637"/>
    </source>
</evidence>